<evidence type="ECO:0000259" key="19">
    <source>
        <dbReference type="Pfam" id="PF23020"/>
    </source>
</evidence>
<dbReference type="EMBL" id="WJXA01000008">
    <property type="protein sequence ID" value="KAF7134473.1"/>
    <property type="molecule type" value="Genomic_DNA"/>
</dbReference>
<organism evidence="20 21">
    <name type="scientific">Rhododendron simsii</name>
    <name type="common">Sims's rhododendron</name>
    <dbReference type="NCBI Taxonomy" id="118357"/>
    <lineage>
        <taxon>Eukaryota</taxon>
        <taxon>Viridiplantae</taxon>
        <taxon>Streptophyta</taxon>
        <taxon>Embryophyta</taxon>
        <taxon>Tracheophyta</taxon>
        <taxon>Spermatophyta</taxon>
        <taxon>Magnoliopsida</taxon>
        <taxon>eudicotyledons</taxon>
        <taxon>Gunneridae</taxon>
        <taxon>Pentapetalae</taxon>
        <taxon>asterids</taxon>
        <taxon>Ericales</taxon>
        <taxon>Ericaceae</taxon>
        <taxon>Ericoideae</taxon>
        <taxon>Rhodoreae</taxon>
        <taxon>Rhododendron</taxon>
    </lineage>
</organism>
<feature type="compositionally biased region" description="Polar residues" evidence="15">
    <location>
        <begin position="380"/>
        <end position="407"/>
    </location>
</feature>
<comment type="similarity">
    <text evidence="2 14">Belongs to the peroxin-14 family.</text>
</comment>
<dbReference type="Gene3D" id="1.10.10.10">
    <property type="entry name" value="Winged helix-like DNA-binding domain superfamily/Winged helix DNA-binding domain"/>
    <property type="match status" value="1"/>
</dbReference>
<dbReference type="Proteomes" id="UP000626092">
    <property type="component" value="Unassembled WGS sequence"/>
</dbReference>
<keyword evidence="5 14" id="KW-0653">Protein transport</keyword>
<evidence type="ECO:0000313" key="21">
    <source>
        <dbReference type="Proteomes" id="UP000626092"/>
    </source>
</evidence>
<dbReference type="InterPro" id="IPR040554">
    <property type="entry name" value="KPWE_PEX14_dom"/>
</dbReference>
<keyword evidence="6 16" id="KW-1133">Transmembrane helix</keyword>
<feature type="transmembrane region" description="Helical" evidence="16">
    <location>
        <begin position="6"/>
        <end position="29"/>
    </location>
</feature>
<name>A0A834GHI5_RHOSS</name>
<dbReference type="AlphaFoldDB" id="A0A834GHI5"/>
<evidence type="ECO:0000256" key="4">
    <source>
        <dbReference type="ARBA" id="ARBA00022692"/>
    </source>
</evidence>
<sequence>MAVVWLSEIAAAAVMMYLLIHTSVWLLLLEPTELFYQNLAQTVGAKQLQPGKLKKKKVAAAGEGNKAVQINDSEKVKSGLVLYVSLSASEVVQKAAEDRHDTMADTNGGISPTSVFVNSEPMREEQVQNAVKFLSHPKVRGSPVMYRRSFLEKKGLTKEEIDEAFRRVPDPDPPQNVSSAQPAGSSQDGQMKSSSNLQPQVSTQTLQPLAASPSGVISTMTRSRFRWSYALLAVGFLAVSGAGTAVLFKNAIVPRLKSWIRKVVHEEEEKSAKKTDSKPSLEQEATAAAKAAAAAAAEVARASQEMLISKTEEKKCFEELVNLIGVQVQEMKSMSNAIQKLEEAISSISFVASCALLVQGNAPGRTPLVEEQDHRVLAKSSRQQMANGSANFDSYSGRSSSPPTTVEPSAAPHPKSYMEIMAMVQRGEKPPNVREINDLPPNPNQPLPNPHLAPRAKPWEVSQPQNISSQVFQSQESSYGLNYNLQDNVLVNQSNGDSSVPWWQRKNVRISEIEHEDEFKSGSSGTLTHERTAQRSWVPPQPPPVAMPEAAAAIRQPKKPLSQKQVADDQLVANPPDVTDELQRITKISESGGVPDANGGTLGLNGVNGLLSESEGVVNANGGSLGLATSEIQELEA</sequence>
<evidence type="ECO:0000256" key="13">
    <source>
        <dbReference type="ARBA" id="ARBA00064754"/>
    </source>
</evidence>
<dbReference type="Pfam" id="PF23020">
    <property type="entry name" value="PEX14-like_2nd"/>
    <property type="match status" value="1"/>
</dbReference>
<feature type="region of interest" description="Disordered" evidence="15">
    <location>
        <begin position="378"/>
        <end position="412"/>
    </location>
</feature>
<evidence type="ECO:0000256" key="11">
    <source>
        <dbReference type="ARBA" id="ARBA00029691"/>
    </source>
</evidence>
<keyword evidence="8 14" id="KW-0472">Membrane</keyword>
<evidence type="ECO:0000256" key="2">
    <source>
        <dbReference type="ARBA" id="ARBA00005443"/>
    </source>
</evidence>
<evidence type="ECO:0000259" key="18">
    <source>
        <dbReference type="Pfam" id="PF17733"/>
    </source>
</evidence>
<evidence type="ECO:0000313" key="20">
    <source>
        <dbReference type="EMBL" id="KAF7134473.1"/>
    </source>
</evidence>
<comment type="caution">
    <text evidence="20">The sequence shown here is derived from an EMBL/GenBank/DDBJ whole genome shotgun (WGS) entry which is preliminary data.</text>
</comment>
<gene>
    <name evidence="20" type="ORF">RHSIM_Rhsim08G0171800</name>
</gene>
<protein>
    <recommendedName>
        <fullName evidence="10 14">Peroxisomal membrane protein PEX14</fullName>
    </recommendedName>
    <alternativeName>
        <fullName evidence="11 14">Peroxin-14</fullName>
    </alternativeName>
</protein>
<evidence type="ECO:0000256" key="12">
    <source>
        <dbReference type="ARBA" id="ARBA00053920"/>
    </source>
</evidence>
<feature type="region of interest" description="Disordered" evidence="15">
    <location>
        <begin position="515"/>
        <end position="577"/>
    </location>
</feature>
<reference evidence="20" key="1">
    <citation type="submission" date="2019-11" db="EMBL/GenBank/DDBJ databases">
        <authorList>
            <person name="Liu Y."/>
            <person name="Hou J."/>
            <person name="Li T.-Q."/>
            <person name="Guan C.-H."/>
            <person name="Wu X."/>
            <person name="Wu H.-Z."/>
            <person name="Ling F."/>
            <person name="Zhang R."/>
            <person name="Shi X.-G."/>
            <person name="Ren J.-P."/>
            <person name="Chen E.-F."/>
            <person name="Sun J.-M."/>
        </authorList>
    </citation>
    <scope>NUCLEOTIDE SEQUENCE</scope>
    <source>
        <strain evidence="20">Adult_tree_wgs_1</strain>
        <tissue evidence="20">Leaves</tissue>
    </source>
</reference>
<feature type="region of interest" description="Disordered" evidence="15">
    <location>
        <begin position="616"/>
        <end position="637"/>
    </location>
</feature>
<evidence type="ECO:0000256" key="1">
    <source>
        <dbReference type="ARBA" id="ARBA00004549"/>
    </source>
</evidence>
<feature type="domain" description="Peroxisome membrane anchor protein Pex14p N-terminal" evidence="17">
    <location>
        <begin position="123"/>
        <end position="167"/>
    </location>
</feature>
<dbReference type="InterPro" id="IPR006785">
    <property type="entry name" value="Pex14_N"/>
</dbReference>
<dbReference type="InterPro" id="IPR036388">
    <property type="entry name" value="WH-like_DNA-bd_sf"/>
</dbReference>
<evidence type="ECO:0000256" key="8">
    <source>
        <dbReference type="ARBA" id="ARBA00023136"/>
    </source>
</evidence>
<comment type="function">
    <text evidence="12 14">Component of the PEX13-PEX14 docking complex, a translocon channel that specifically mediates the import of peroxisomal cargo proteins bound to PEX5 receptor. The PEX13-PEX14 docking complex forms a large import pore which can be opened to a diameter of about 9 nm. Mechanistically, PEX5 receptor along with cargo proteins associates with the PEX14 subunit of the PEX13-PEX14 docking complex in the cytosol, leading to the insertion of the receptor into the organelle membrane with the concomitant translocation of the cargo into the peroxisome matrix.</text>
</comment>
<dbReference type="OrthoDB" id="441517at2759"/>
<evidence type="ECO:0000256" key="5">
    <source>
        <dbReference type="ARBA" id="ARBA00022927"/>
    </source>
</evidence>
<feature type="compositionally biased region" description="Polar residues" evidence="15">
    <location>
        <begin position="175"/>
        <end position="207"/>
    </location>
</feature>
<accession>A0A834GHI5</accession>
<evidence type="ECO:0000256" key="6">
    <source>
        <dbReference type="ARBA" id="ARBA00022989"/>
    </source>
</evidence>
<dbReference type="InterPro" id="IPR054154">
    <property type="entry name" value="PEX14-like_M_plants"/>
</dbReference>
<keyword evidence="7" id="KW-0811">Translocation</keyword>
<evidence type="ECO:0000256" key="14">
    <source>
        <dbReference type="RuleBase" id="RU367032"/>
    </source>
</evidence>
<dbReference type="PANTHER" id="PTHR23058">
    <property type="entry name" value="PEROXISOMAL MEMBRANE PROTEIN PEX14"/>
    <property type="match status" value="1"/>
</dbReference>
<dbReference type="Pfam" id="PF04695">
    <property type="entry name" value="Pex14_N"/>
    <property type="match status" value="1"/>
</dbReference>
<evidence type="ECO:0000256" key="9">
    <source>
        <dbReference type="ARBA" id="ARBA00023140"/>
    </source>
</evidence>
<keyword evidence="4 16" id="KW-0812">Transmembrane</keyword>
<dbReference type="PANTHER" id="PTHR23058:SF0">
    <property type="entry name" value="PEROXISOMAL MEMBRANE PROTEIN PEX14"/>
    <property type="match status" value="1"/>
</dbReference>
<dbReference type="GO" id="GO:1990429">
    <property type="term" value="C:peroxisomal importomer complex"/>
    <property type="evidence" value="ECO:0007669"/>
    <property type="project" value="TreeGrafter"/>
</dbReference>
<feature type="transmembrane region" description="Helical" evidence="16">
    <location>
        <begin position="227"/>
        <end position="248"/>
    </location>
</feature>
<feature type="region of interest" description="Disordered" evidence="15">
    <location>
        <begin position="165"/>
        <end position="210"/>
    </location>
</feature>
<comment type="subcellular location">
    <subcellularLocation>
        <location evidence="1">Peroxisome membrane</location>
        <topology evidence="1">Single-pass membrane protein</topology>
    </subcellularLocation>
</comment>
<evidence type="ECO:0000256" key="3">
    <source>
        <dbReference type="ARBA" id="ARBA00022448"/>
    </source>
</evidence>
<keyword evidence="21" id="KW-1185">Reference proteome</keyword>
<comment type="subunit">
    <text evidence="13">Interacts with PEX13; forming the PEX13-PEX14 docking complex. Interacts with PEX5 (via WxxxF/Y motifs).</text>
</comment>
<dbReference type="GO" id="GO:0016560">
    <property type="term" value="P:protein import into peroxisome matrix, docking"/>
    <property type="evidence" value="ECO:0007669"/>
    <property type="project" value="UniProtKB-UniRule"/>
</dbReference>
<keyword evidence="9 14" id="KW-0576">Peroxisome</keyword>
<evidence type="ECO:0000256" key="15">
    <source>
        <dbReference type="SAM" id="MobiDB-lite"/>
    </source>
</evidence>
<dbReference type="GO" id="GO:0005102">
    <property type="term" value="F:signaling receptor binding"/>
    <property type="evidence" value="ECO:0007669"/>
    <property type="project" value="TreeGrafter"/>
</dbReference>
<evidence type="ECO:0000256" key="16">
    <source>
        <dbReference type="SAM" id="Phobius"/>
    </source>
</evidence>
<dbReference type="FunFam" id="1.10.10.10:FF:000217">
    <property type="entry name" value="Peroxisomal membrane protein PEX14"/>
    <property type="match status" value="1"/>
</dbReference>
<dbReference type="InterPro" id="IPR025655">
    <property type="entry name" value="PEX14"/>
</dbReference>
<feature type="domain" description="Peroxisomal membrane protein PEX14 central plants" evidence="19">
    <location>
        <begin position="223"/>
        <end position="342"/>
    </location>
</feature>
<evidence type="ECO:0000256" key="10">
    <source>
        <dbReference type="ARBA" id="ARBA00029502"/>
    </source>
</evidence>
<feature type="domain" description="Peroxisomal membrane protein PEX14-like KPWE" evidence="18">
    <location>
        <begin position="412"/>
        <end position="460"/>
    </location>
</feature>
<dbReference type="Pfam" id="PF17733">
    <property type="entry name" value="KPWE_dom"/>
    <property type="match status" value="1"/>
</dbReference>
<evidence type="ECO:0000259" key="17">
    <source>
        <dbReference type="Pfam" id="PF04695"/>
    </source>
</evidence>
<keyword evidence="3 14" id="KW-0813">Transport</keyword>
<dbReference type="GO" id="GO:0005778">
    <property type="term" value="C:peroxisomal membrane"/>
    <property type="evidence" value="ECO:0007669"/>
    <property type="project" value="UniProtKB-SubCell"/>
</dbReference>
<evidence type="ECO:0000256" key="7">
    <source>
        <dbReference type="ARBA" id="ARBA00023010"/>
    </source>
</evidence>
<proteinExistence type="inferred from homology"/>